<feature type="transmembrane region" description="Helical" evidence="1">
    <location>
        <begin position="168"/>
        <end position="189"/>
    </location>
</feature>
<dbReference type="AlphaFoldDB" id="A0A6A1Z5M1"/>
<accession>A0A6A1Z5M1</accession>
<evidence type="ECO:0000313" key="4">
    <source>
        <dbReference type="Proteomes" id="UP000430323"/>
    </source>
</evidence>
<keyword evidence="1" id="KW-1133">Transmembrane helix</keyword>
<evidence type="ECO:0000313" key="3">
    <source>
        <dbReference type="EMBL" id="KAB1973057.1"/>
    </source>
</evidence>
<dbReference type="InterPro" id="IPR048428">
    <property type="entry name" value="YobI-NTPase"/>
</dbReference>
<proteinExistence type="predicted"/>
<keyword evidence="1" id="KW-0472">Membrane</keyword>
<dbReference type="EMBL" id="WBOB01000038">
    <property type="protein sequence ID" value="KAB1973057.1"/>
    <property type="molecule type" value="Genomic_DNA"/>
</dbReference>
<comment type="caution">
    <text evidence="3">The sequence shown here is derived from an EMBL/GenBank/DDBJ whole genome shotgun (WGS) entry which is preliminary data.</text>
</comment>
<name>A0A6A1Z5M1_9LACO</name>
<dbReference type="Pfam" id="PF20693">
    <property type="entry name" value="YobI-ATPase"/>
    <property type="match status" value="1"/>
</dbReference>
<gene>
    <name evidence="3" type="ORF">F8251_07145</name>
</gene>
<feature type="domain" description="YobI-like P-loop NTPase" evidence="2">
    <location>
        <begin position="27"/>
        <end position="416"/>
    </location>
</feature>
<dbReference type="RefSeq" id="WP_151495517.1">
    <property type="nucleotide sequence ID" value="NZ_JBBOJP010000053.1"/>
</dbReference>
<evidence type="ECO:0000259" key="2">
    <source>
        <dbReference type="Pfam" id="PF20693"/>
    </source>
</evidence>
<organism evidence="3 4">
    <name type="scientific">Lactobacillus crispatus</name>
    <dbReference type="NCBI Taxonomy" id="47770"/>
    <lineage>
        <taxon>Bacteria</taxon>
        <taxon>Bacillati</taxon>
        <taxon>Bacillota</taxon>
        <taxon>Bacilli</taxon>
        <taxon>Lactobacillales</taxon>
        <taxon>Lactobacillaceae</taxon>
        <taxon>Lactobacillus</taxon>
    </lineage>
</organism>
<sequence>MNINKENSKLFTLYPKDNLTDEQIKPYKEKLDLALSDPKIKNLAITGPYDSGKSSLLQSYFKNREFKRGKIKTWIRKLTGKNLQEYEFINLPNFFENTENNANNTMENNIEQSIVKQLLFTENPFCFPYSRINRLKAYPIWRVLSIDLLLFFSLLFQPVRNMTKKWDWQFYFIFGIFLVLISFWIAHIFSKISISAKIKAPVGESELDTNLDNTEKDKTDLFSYFEDELIYYFKHSLVRIVIFEDLDRFNSPQIFQKLHELNENLNQSGIRIKFIYTLKESVFYNTNVKRENSYENKAAENKSKFFDYVLPIFPLHSFQNSKNKWYKALNCCDFISKNNKELSLYPSKKLIHNLGNYIFDNREILTIVSELDIFAQKLPMDMFKNSNAIDKLLATIVYKNIYPNDFEDITIGKSKIDYLMKNITKFYNAVIYANSNEITAKINSLNTEITDINRQITLSIRNYLNTKYDQICGTYGFILNGTHYYSNTDMQTVNNFWKSYLDGDGSIEQRKRISDKFELEDNKKSQIASYLNGDLQTFDILKLTNTRDNLKIDLQKNESDINAKSLGQIIDLLNKSDDSFQEKVKQKFNASVIEYIMNTDILRFLLINDYLDTTFYDYISPGSFNSSLSAEEREFLRNVESRNPTLSNIKLVHKIKVLEELENLEVDYFYAYSTDVLYLLCEQNKRDTKIQSLLNHIKKQKDFEFLSTIIDDFNLDRAVAIKLLNNLFT</sequence>
<protein>
    <recommendedName>
        <fullName evidence="2">YobI-like P-loop NTPase domain-containing protein</fullName>
    </recommendedName>
</protein>
<evidence type="ECO:0000256" key="1">
    <source>
        <dbReference type="SAM" id="Phobius"/>
    </source>
</evidence>
<keyword evidence="1" id="KW-0812">Transmembrane</keyword>
<dbReference type="Proteomes" id="UP000430323">
    <property type="component" value="Unassembled WGS sequence"/>
</dbReference>
<feature type="transmembrane region" description="Helical" evidence="1">
    <location>
        <begin position="139"/>
        <end position="156"/>
    </location>
</feature>
<reference evidence="3 4" key="1">
    <citation type="submission" date="2019-09" db="EMBL/GenBank/DDBJ databases">
        <title>Investigation of probiotic properties of different lactic acid bacteria.</title>
        <authorList>
            <person name="Jaomanjaka F."/>
            <person name="Blanc P."/>
        </authorList>
    </citation>
    <scope>NUCLEOTIDE SEQUENCE [LARGE SCALE GENOMIC DNA]</scope>
    <source>
        <strain evidence="3 4">BIO6272</strain>
    </source>
</reference>